<accession>A0A8J4RI03</accession>
<proteinExistence type="predicted"/>
<dbReference type="OrthoDB" id="1551527at2759"/>
<dbReference type="Proteomes" id="UP000737018">
    <property type="component" value="Unassembled WGS sequence"/>
</dbReference>
<reference evidence="1" key="1">
    <citation type="submission" date="2020-03" db="EMBL/GenBank/DDBJ databases">
        <title>Castanea mollissima Vanexum genome sequencing.</title>
        <authorList>
            <person name="Staton M."/>
        </authorList>
    </citation>
    <scope>NUCLEOTIDE SEQUENCE</scope>
    <source>
        <tissue evidence="1">Leaf</tissue>
    </source>
</reference>
<evidence type="ECO:0000313" key="1">
    <source>
        <dbReference type="EMBL" id="KAF3966485.1"/>
    </source>
</evidence>
<dbReference type="EMBL" id="JRKL02001037">
    <property type="protein sequence ID" value="KAF3966485.1"/>
    <property type="molecule type" value="Genomic_DNA"/>
</dbReference>
<dbReference type="Pfam" id="PF05056">
    <property type="entry name" value="DUF674"/>
    <property type="match status" value="2"/>
</dbReference>
<dbReference type="AlphaFoldDB" id="A0A8J4RI03"/>
<dbReference type="PANTHER" id="PTHR33103">
    <property type="entry name" value="OS01G0153900 PROTEIN"/>
    <property type="match status" value="1"/>
</dbReference>
<evidence type="ECO:0000313" key="2">
    <source>
        <dbReference type="Proteomes" id="UP000737018"/>
    </source>
</evidence>
<evidence type="ECO:0008006" key="3">
    <source>
        <dbReference type="Google" id="ProtNLM"/>
    </source>
</evidence>
<protein>
    <recommendedName>
        <fullName evidence="3">DUF674 domain-containing protein</fullName>
    </recommendedName>
</protein>
<sequence length="251" mass="27832">MEETNYVSLKLLIDPERERVLFAEAGKEFFDFLISILALPLGTFIPLFEKQGMVGSFGNIYHSIDNLGTVYLQPNVNKETLLKPKPHISGSGGGGGGGGSGVPIKSPDFASSAKSRKLYRCSTENFSKYRPFREACNLHVAYDDFSTCPSCTYSMNSKLNFVDPPSTKGGYVKEVVTYMVMDDLEVKPMCTTSTFTLLNKFNVKELGVLEEKVVDLGMDEGVKLFKASLQSKSVLTDVFLPKLKQEVKWET</sequence>
<name>A0A8J4RI03_9ROSI</name>
<keyword evidence="2" id="KW-1185">Reference proteome</keyword>
<gene>
    <name evidence="1" type="ORF">CMV_009422</name>
</gene>
<organism evidence="1 2">
    <name type="scientific">Castanea mollissima</name>
    <name type="common">Chinese chestnut</name>
    <dbReference type="NCBI Taxonomy" id="60419"/>
    <lineage>
        <taxon>Eukaryota</taxon>
        <taxon>Viridiplantae</taxon>
        <taxon>Streptophyta</taxon>
        <taxon>Embryophyta</taxon>
        <taxon>Tracheophyta</taxon>
        <taxon>Spermatophyta</taxon>
        <taxon>Magnoliopsida</taxon>
        <taxon>eudicotyledons</taxon>
        <taxon>Gunneridae</taxon>
        <taxon>Pentapetalae</taxon>
        <taxon>rosids</taxon>
        <taxon>fabids</taxon>
        <taxon>Fagales</taxon>
        <taxon>Fagaceae</taxon>
        <taxon>Castanea</taxon>
    </lineage>
</organism>
<dbReference type="InterPro" id="IPR007750">
    <property type="entry name" value="DUF674"/>
</dbReference>
<dbReference type="PANTHER" id="PTHR33103:SF19">
    <property type="entry name" value="OS09G0544700 PROTEIN"/>
    <property type="match status" value="1"/>
</dbReference>
<comment type="caution">
    <text evidence="1">The sequence shown here is derived from an EMBL/GenBank/DDBJ whole genome shotgun (WGS) entry which is preliminary data.</text>
</comment>